<reference evidence="2" key="1">
    <citation type="journal article" date="2018" name="Nat. Microbiol.">
        <title>Leveraging single-cell genomics to expand the fungal tree of life.</title>
        <authorList>
            <person name="Ahrendt S.R."/>
            <person name="Quandt C.A."/>
            <person name="Ciobanu D."/>
            <person name="Clum A."/>
            <person name="Salamov A."/>
            <person name="Andreopoulos B."/>
            <person name="Cheng J.F."/>
            <person name="Woyke T."/>
            <person name="Pelin A."/>
            <person name="Henrissat B."/>
            <person name="Reynolds N.K."/>
            <person name="Benny G.L."/>
            <person name="Smith M.E."/>
            <person name="James T.Y."/>
            <person name="Grigoriev I.V."/>
        </authorList>
    </citation>
    <scope>NUCLEOTIDE SEQUENCE [LARGE SCALE GENOMIC DNA]</scope>
</reference>
<keyword evidence="2" id="KW-1185">Reference proteome</keyword>
<sequence length="725" mass="80450">MCAIANDCIFSFSFIDKLFEDGKPKYGKPKCSGCLLGYILNQKGKQKDVGNPKVLISPNNVPSGPLIYDSNRVEQVDEYDRNLAAKKHAEKVKQLFPLDYNRAVNIFGNDNASDYPARYVSDNNLYAAQGSAGHQFQKNVATSFATDINTMSFDPQTGQSFALSENESISKSPMFRSATFQLPGQNSFNELGSDISLLTGRALDMTHANMNPMFGKMTKQPSASNNNSQVLLEKFTGMPSTDDQGTYYPLKMEVLNPPPQNPENPRKANIDQLSDSVSRAQAIVGQSQEYITPTRSFRDLPFQEDIYALPPNIDQTRSVVNQKLSYTAPVVPGQKGSTRATIPNVSANPYDLTTDINPNTFVPNKSTKRSAVHRSYPVVRNVLATQETDITYFAPPNRQIKPTDIGAMSNPDLNQLNDTVTSKMDAFTPNLGIARGPVERGKNTGVFFMKEPEKGFKQKYTGQAFKNMGPTLRSVDVRNTTIKDVNAKNTTGAINTSIFTKNNAENKKVRFDILPTNKSINAKNTYVGQPHKDSGNGIRNQTFDDFTTTKEINQFSHSGFAKGEVPAHMSYEANFEQYTNNEIQNDHLGFTTGQVMRQTSDGGSIKYVMPKVHAENYLTNPSSMVPKDIDRDQFYEGLDVDVPKLQFGNHFNGGKIGNGEVGKRKSTLRSKQELVVPGRFNPTKNNETPEHLLTCETNLKSDITTEDRPLVNRTQPTESLLLECS</sequence>
<dbReference type="OrthoDB" id="2181497at2759"/>
<evidence type="ECO:0000313" key="1">
    <source>
        <dbReference type="EMBL" id="RKO93890.1"/>
    </source>
</evidence>
<gene>
    <name evidence="1" type="ORF">BDK51DRAFT_25875</name>
</gene>
<proteinExistence type="predicted"/>
<dbReference type="Proteomes" id="UP000269721">
    <property type="component" value="Unassembled WGS sequence"/>
</dbReference>
<evidence type="ECO:0000313" key="2">
    <source>
        <dbReference type="Proteomes" id="UP000269721"/>
    </source>
</evidence>
<dbReference type="AlphaFoldDB" id="A0A4P9WRI5"/>
<protein>
    <submittedName>
        <fullName evidence="1">Uncharacterized protein</fullName>
    </submittedName>
</protein>
<organism evidence="1 2">
    <name type="scientific">Blyttiomyces helicus</name>
    <dbReference type="NCBI Taxonomy" id="388810"/>
    <lineage>
        <taxon>Eukaryota</taxon>
        <taxon>Fungi</taxon>
        <taxon>Fungi incertae sedis</taxon>
        <taxon>Chytridiomycota</taxon>
        <taxon>Chytridiomycota incertae sedis</taxon>
        <taxon>Chytridiomycetes</taxon>
        <taxon>Chytridiomycetes incertae sedis</taxon>
        <taxon>Blyttiomyces</taxon>
    </lineage>
</organism>
<dbReference type="EMBL" id="KZ994083">
    <property type="protein sequence ID" value="RKO93890.1"/>
    <property type="molecule type" value="Genomic_DNA"/>
</dbReference>
<name>A0A4P9WRI5_9FUNG</name>
<accession>A0A4P9WRI5</accession>